<dbReference type="InterPro" id="IPR000618">
    <property type="entry name" value="Insect_cuticle"/>
</dbReference>
<dbReference type="InterPro" id="IPR051217">
    <property type="entry name" value="Insect_Cuticle_Struc_Prot"/>
</dbReference>
<dbReference type="GO" id="GO:0031012">
    <property type="term" value="C:extracellular matrix"/>
    <property type="evidence" value="ECO:0007669"/>
    <property type="project" value="TreeGrafter"/>
</dbReference>
<dbReference type="EMBL" id="JARAKH010000022">
    <property type="protein sequence ID" value="KAK8392541.1"/>
    <property type="molecule type" value="Genomic_DNA"/>
</dbReference>
<organism evidence="4 5">
    <name type="scientific">Scylla paramamosain</name>
    <name type="common">Mud crab</name>
    <dbReference type="NCBI Taxonomy" id="85552"/>
    <lineage>
        <taxon>Eukaryota</taxon>
        <taxon>Metazoa</taxon>
        <taxon>Ecdysozoa</taxon>
        <taxon>Arthropoda</taxon>
        <taxon>Crustacea</taxon>
        <taxon>Multicrustacea</taxon>
        <taxon>Malacostraca</taxon>
        <taxon>Eumalacostraca</taxon>
        <taxon>Eucarida</taxon>
        <taxon>Decapoda</taxon>
        <taxon>Pleocyemata</taxon>
        <taxon>Brachyura</taxon>
        <taxon>Eubrachyura</taxon>
        <taxon>Portunoidea</taxon>
        <taxon>Portunidae</taxon>
        <taxon>Portuninae</taxon>
        <taxon>Scylla</taxon>
    </lineage>
</organism>
<dbReference type="PANTHER" id="PTHR12236:SF79">
    <property type="entry name" value="CUTICULAR PROTEIN 50CB-RELATED"/>
    <property type="match status" value="1"/>
</dbReference>
<dbReference type="GO" id="GO:0005615">
    <property type="term" value="C:extracellular space"/>
    <property type="evidence" value="ECO:0007669"/>
    <property type="project" value="TreeGrafter"/>
</dbReference>
<dbReference type="AlphaFoldDB" id="A0AAW0U0U7"/>
<accession>A0AAW0U0U7</accession>
<evidence type="ECO:0000313" key="4">
    <source>
        <dbReference type="EMBL" id="KAK8392541.1"/>
    </source>
</evidence>
<evidence type="ECO:0008006" key="6">
    <source>
        <dbReference type="Google" id="ProtNLM"/>
    </source>
</evidence>
<keyword evidence="3" id="KW-0732">Signal</keyword>
<proteinExistence type="predicted"/>
<dbReference type="PROSITE" id="PS51155">
    <property type="entry name" value="CHIT_BIND_RR_2"/>
    <property type="match status" value="1"/>
</dbReference>
<evidence type="ECO:0000256" key="1">
    <source>
        <dbReference type="ARBA" id="ARBA00022460"/>
    </source>
</evidence>
<keyword evidence="5" id="KW-1185">Reference proteome</keyword>
<protein>
    <recommendedName>
        <fullName evidence="6">Pro-resilin</fullName>
    </recommendedName>
</protein>
<dbReference type="PANTHER" id="PTHR12236">
    <property type="entry name" value="STRUCTURAL CONTITUENT OF CUTICLE"/>
    <property type="match status" value="1"/>
</dbReference>
<gene>
    <name evidence="4" type="ORF">O3P69_014734</name>
</gene>
<feature type="chain" id="PRO_5043486116" description="Pro-resilin" evidence="3">
    <location>
        <begin position="36"/>
        <end position="202"/>
    </location>
</feature>
<sequence length="202" mass="22405">MALKVVHNHPPPPPRRDVVFVPVVLLSALAAATLARPDIPPPSYGAPAPSYHAPAPSYHAPAPEAPPKYDYNYAVKDEYSGNDFGAQEARDGYDTQGSYYVQLPDGRLQRVTYTVNGDSGFVAEVTYEGEAHLQNAPSLHTLSRTAMIECDMQGSSWLEQQCTGHRQMWQYITRDTACRDVRRPGDFSLSLVTVHSYWKIVV</sequence>
<dbReference type="Proteomes" id="UP001487740">
    <property type="component" value="Unassembled WGS sequence"/>
</dbReference>
<comment type="caution">
    <text evidence="4">The sequence shown here is derived from an EMBL/GenBank/DDBJ whole genome shotgun (WGS) entry which is preliminary data.</text>
</comment>
<reference evidence="4 5" key="1">
    <citation type="submission" date="2023-03" db="EMBL/GenBank/DDBJ databases">
        <title>High-quality genome of Scylla paramamosain provides insights in environmental adaptation.</title>
        <authorList>
            <person name="Zhang L."/>
        </authorList>
    </citation>
    <scope>NUCLEOTIDE SEQUENCE [LARGE SCALE GENOMIC DNA]</scope>
    <source>
        <strain evidence="4">LZ_2023a</strain>
        <tissue evidence="4">Muscle</tissue>
    </source>
</reference>
<name>A0AAW0U0U7_SCYPA</name>
<dbReference type="Pfam" id="PF00379">
    <property type="entry name" value="Chitin_bind_4"/>
    <property type="match status" value="1"/>
</dbReference>
<evidence type="ECO:0000256" key="2">
    <source>
        <dbReference type="PROSITE-ProRule" id="PRU00497"/>
    </source>
</evidence>
<evidence type="ECO:0000256" key="3">
    <source>
        <dbReference type="SAM" id="SignalP"/>
    </source>
</evidence>
<feature type="signal peptide" evidence="3">
    <location>
        <begin position="1"/>
        <end position="35"/>
    </location>
</feature>
<dbReference type="GO" id="GO:0042302">
    <property type="term" value="F:structural constituent of cuticle"/>
    <property type="evidence" value="ECO:0007669"/>
    <property type="project" value="UniProtKB-UniRule"/>
</dbReference>
<keyword evidence="1 2" id="KW-0193">Cuticle</keyword>
<evidence type="ECO:0000313" key="5">
    <source>
        <dbReference type="Proteomes" id="UP001487740"/>
    </source>
</evidence>